<evidence type="ECO:0000259" key="10">
    <source>
        <dbReference type="Pfam" id="PF04290"/>
    </source>
</evidence>
<dbReference type="PANTHER" id="PTHR35011:SF2">
    <property type="entry name" value="2,3-DIKETO-L-GULONATE TRAP TRANSPORTER SMALL PERMEASE PROTEIN YIAM"/>
    <property type="match status" value="1"/>
</dbReference>
<evidence type="ECO:0000256" key="5">
    <source>
        <dbReference type="ARBA" id="ARBA00022692"/>
    </source>
</evidence>
<evidence type="ECO:0000256" key="9">
    <source>
        <dbReference type="SAM" id="Phobius"/>
    </source>
</evidence>
<keyword evidence="2" id="KW-0813">Transport</keyword>
<protein>
    <submittedName>
        <fullName evidence="11">TRAP transporter permease DctQ</fullName>
    </submittedName>
</protein>
<gene>
    <name evidence="11" type="ORF">CR203_20405</name>
</gene>
<dbReference type="InterPro" id="IPR007387">
    <property type="entry name" value="TRAP_DctQ"/>
</dbReference>
<dbReference type="AlphaFoldDB" id="A0A3A9K3P7"/>
<evidence type="ECO:0000256" key="8">
    <source>
        <dbReference type="ARBA" id="ARBA00038436"/>
    </source>
</evidence>
<evidence type="ECO:0000256" key="4">
    <source>
        <dbReference type="ARBA" id="ARBA00022519"/>
    </source>
</evidence>
<dbReference type="OrthoDB" id="5465095at2"/>
<keyword evidence="5 9" id="KW-0812">Transmembrane</keyword>
<dbReference type="Pfam" id="PF04290">
    <property type="entry name" value="DctQ"/>
    <property type="match status" value="1"/>
</dbReference>
<keyword evidence="12" id="KW-1185">Reference proteome</keyword>
<keyword evidence="7 9" id="KW-0472">Membrane</keyword>
<comment type="caution">
    <text evidence="11">The sequence shown here is derived from an EMBL/GenBank/DDBJ whole genome shotgun (WGS) entry which is preliminary data.</text>
</comment>
<keyword evidence="3" id="KW-1003">Cell membrane</keyword>
<dbReference type="EMBL" id="PDOE01000016">
    <property type="protein sequence ID" value="RKL65500.1"/>
    <property type="molecule type" value="Genomic_DNA"/>
</dbReference>
<reference evidence="11 12" key="1">
    <citation type="submission" date="2017-10" db="EMBL/GenBank/DDBJ databases">
        <title>Bacillus sp. nov., a halophilic bacterium isolated from a Keqin Lake.</title>
        <authorList>
            <person name="Wang H."/>
        </authorList>
    </citation>
    <scope>NUCLEOTIDE SEQUENCE [LARGE SCALE GENOMIC DNA]</scope>
    <source>
        <strain evidence="11 12">KCTC 13187</strain>
    </source>
</reference>
<dbReference type="InterPro" id="IPR055348">
    <property type="entry name" value="DctQ"/>
</dbReference>
<keyword evidence="4" id="KW-0997">Cell inner membrane</keyword>
<dbReference type="PANTHER" id="PTHR35011">
    <property type="entry name" value="2,3-DIKETO-L-GULONATE TRAP TRANSPORTER SMALL PERMEASE PROTEIN YIAM"/>
    <property type="match status" value="1"/>
</dbReference>
<organism evidence="11 12">
    <name type="scientific">Salipaludibacillus neizhouensis</name>
    <dbReference type="NCBI Taxonomy" id="885475"/>
    <lineage>
        <taxon>Bacteria</taxon>
        <taxon>Bacillati</taxon>
        <taxon>Bacillota</taxon>
        <taxon>Bacilli</taxon>
        <taxon>Bacillales</taxon>
        <taxon>Bacillaceae</taxon>
    </lineage>
</organism>
<feature type="transmembrane region" description="Helical" evidence="9">
    <location>
        <begin position="22"/>
        <end position="40"/>
    </location>
</feature>
<keyword evidence="6 9" id="KW-1133">Transmembrane helix</keyword>
<accession>A0A3A9K3P7</accession>
<dbReference type="Proteomes" id="UP000281498">
    <property type="component" value="Unassembled WGS sequence"/>
</dbReference>
<dbReference type="GO" id="GO:0015740">
    <property type="term" value="P:C4-dicarboxylate transport"/>
    <property type="evidence" value="ECO:0007669"/>
    <property type="project" value="TreeGrafter"/>
</dbReference>
<dbReference type="GO" id="GO:0005886">
    <property type="term" value="C:plasma membrane"/>
    <property type="evidence" value="ECO:0007669"/>
    <property type="project" value="UniProtKB-SubCell"/>
</dbReference>
<evidence type="ECO:0000256" key="1">
    <source>
        <dbReference type="ARBA" id="ARBA00004429"/>
    </source>
</evidence>
<comment type="subcellular location">
    <subcellularLocation>
        <location evidence="1">Cell inner membrane</location>
        <topology evidence="1">Multi-pass membrane protein</topology>
    </subcellularLocation>
</comment>
<feature type="domain" description="Tripartite ATP-independent periplasmic transporters DctQ component" evidence="10">
    <location>
        <begin position="1"/>
        <end position="126"/>
    </location>
</feature>
<evidence type="ECO:0000313" key="11">
    <source>
        <dbReference type="EMBL" id="RKL65500.1"/>
    </source>
</evidence>
<name>A0A3A9K3P7_9BACI</name>
<proteinExistence type="inferred from homology"/>
<feature type="transmembrane region" description="Helical" evidence="9">
    <location>
        <begin position="100"/>
        <end position="121"/>
    </location>
</feature>
<sequence length="145" mass="16317">MTCGNVLTRIITGSSWHFAAEISRLAVIVATFLGISYAARKGRHISMSAFFDLSPKPVKKFLAIFNPLVTAIVLITIGYFGTIYTYGIYETGRTTAALEFPFWLMVVAIPLGCFIGAIQFLRNMWMNIVNKEIYIAEDKKDYDEQ</sequence>
<evidence type="ECO:0000256" key="2">
    <source>
        <dbReference type="ARBA" id="ARBA00022448"/>
    </source>
</evidence>
<evidence type="ECO:0000256" key="7">
    <source>
        <dbReference type="ARBA" id="ARBA00023136"/>
    </source>
</evidence>
<evidence type="ECO:0000313" key="12">
    <source>
        <dbReference type="Proteomes" id="UP000281498"/>
    </source>
</evidence>
<evidence type="ECO:0000256" key="6">
    <source>
        <dbReference type="ARBA" id="ARBA00022989"/>
    </source>
</evidence>
<evidence type="ECO:0000256" key="3">
    <source>
        <dbReference type="ARBA" id="ARBA00022475"/>
    </source>
</evidence>
<comment type="similarity">
    <text evidence="8">Belongs to the TRAP transporter small permease family.</text>
</comment>
<feature type="transmembrane region" description="Helical" evidence="9">
    <location>
        <begin position="61"/>
        <end position="80"/>
    </location>
</feature>
<dbReference type="GO" id="GO:0022857">
    <property type="term" value="F:transmembrane transporter activity"/>
    <property type="evidence" value="ECO:0007669"/>
    <property type="project" value="TreeGrafter"/>
</dbReference>